<dbReference type="Proteomes" id="UP001240236">
    <property type="component" value="Unassembled WGS sequence"/>
</dbReference>
<dbReference type="EMBL" id="JAUSUZ010000001">
    <property type="protein sequence ID" value="MDQ0363625.1"/>
    <property type="molecule type" value="Genomic_DNA"/>
</dbReference>
<protein>
    <submittedName>
        <fullName evidence="2">DNA-binding protein YbaB</fullName>
    </submittedName>
</protein>
<dbReference type="GO" id="GO:0003677">
    <property type="term" value="F:DNA binding"/>
    <property type="evidence" value="ECO:0007669"/>
    <property type="project" value="UniProtKB-KW"/>
</dbReference>
<feature type="compositionally biased region" description="Pro residues" evidence="1">
    <location>
        <begin position="92"/>
        <end position="101"/>
    </location>
</feature>
<dbReference type="InterPro" id="IPR036894">
    <property type="entry name" value="YbaB-like_sf"/>
</dbReference>
<gene>
    <name evidence="2" type="ORF">J2S42_000294</name>
</gene>
<dbReference type="InterPro" id="IPR004401">
    <property type="entry name" value="YbaB/EbfC"/>
</dbReference>
<reference evidence="2 3" key="1">
    <citation type="submission" date="2023-07" db="EMBL/GenBank/DDBJ databases">
        <title>Sequencing the genomes of 1000 actinobacteria strains.</title>
        <authorList>
            <person name="Klenk H.-P."/>
        </authorList>
    </citation>
    <scope>NUCLEOTIDE SEQUENCE [LARGE SCALE GENOMIC DNA]</scope>
    <source>
        <strain evidence="2 3">DSM 44709</strain>
    </source>
</reference>
<feature type="region of interest" description="Disordered" evidence="1">
    <location>
        <begin position="86"/>
        <end position="113"/>
    </location>
</feature>
<dbReference type="RefSeq" id="WP_307234399.1">
    <property type="nucleotide sequence ID" value="NZ_JAUSUZ010000001.1"/>
</dbReference>
<accession>A0AAE3VV77</accession>
<comment type="caution">
    <text evidence="2">The sequence shown here is derived from an EMBL/GenBank/DDBJ whole genome shotgun (WGS) entry which is preliminary data.</text>
</comment>
<proteinExistence type="predicted"/>
<dbReference type="Gene3D" id="3.30.1310.10">
    <property type="entry name" value="Nucleoid-associated protein YbaB-like domain"/>
    <property type="match status" value="1"/>
</dbReference>
<keyword evidence="2" id="KW-0238">DNA-binding</keyword>
<name>A0AAE3VV77_9ACTN</name>
<evidence type="ECO:0000313" key="3">
    <source>
        <dbReference type="Proteomes" id="UP001240236"/>
    </source>
</evidence>
<evidence type="ECO:0000313" key="2">
    <source>
        <dbReference type="EMBL" id="MDQ0363625.1"/>
    </source>
</evidence>
<keyword evidence="3" id="KW-1185">Reference proteome</keyword>
<dbReference type="Pfam" id="PF02575">
    <property type="entry name" value="YbaB_DNA_bd"/>
    <property type="match status" value="1"/>
</dbReference>
<dbReference type="AlphaFoldDB" id="A0AAE3VV77"/>
<dbReference type="SUPFAM" id="SSF82607">
    <property type="entry name" value="YbaB-like"/>
    <property type="match status" value="1"/>
</dbReference>
<sequence>MDTGAMVERARRVREAVATAAVEVTSADHEVTVVAGPNGVVRDLRLTSRAFRLTGAELGELVVRTIAAAHARMAVELRETLTDLVGERGPGVPDPLAPLPSPAAMRAEMDGPR</sequence>
<organism evidence="2 3">
    <name type="scientific">Catenuloplanes indicus</name>
    <dbReference type="NCBI Taxonomy" id="137267"/>
    <lineage>
        <taxon>Bacteria</taxon>
        <taxon>Bacillati</taxon>
        <taxon>Actinomycetota</taxon>
        <taxon>Actinomycetes</taxon>
        <taxon>Micromonosporales</taxon>
        <taxon>Micromonosporaceae</taxon>
        <taxon>Catenuloplanes</taxon>
    </lineage>
</organism>
<evidence type="ECO:0000256" key="1">
    <source>
        <dbReference type="SAM" id="MobiDB-lite"/>
    </source>
</evidence>